<name>A0A101JAJ5_9ACTN</name>
<keyword evidence="3" id="KW-1185">Reference proteome</keyword>
<protein>
    <submittedName>
        <fullName evidence="2">Uncharacterized protein</fullName>
    </submittedName>
</protein>
<keyword evidence="1" id="KW-0472">Membrane</keyword>
<dbReference type="EMBL" id="LLZG01000388">
    <property type="protein sequence ID" value="KUL23243.1"/>
    <property type="molecule type" value="Genomic_DNA"/>
</dbReference>
<dbReference type="Proteomes" id="UP000053923">
    <property type="component" value="Unassembled WGS sequence"/>
</dbReference>
<evidence type="ECO:0000313" key="3">
    <source>
        <dbReference type="Proteomes" id="UP000053923"/>
    </source>
</evidence>
<proteinExistence type="predicted"/>
<gene>
    <name evidence="2" type="ORF">ADL12_39900</name>
</gene>
<organism evidence="2 3">
    <name type="scientific">Streptomyces regalis</name>
    <dbReference type="NCBI Taxonomy" id="68262"/>
    <lineage>
        <taxon>Bacteria</taxon>
        <taxon>Bacillati</taxon>
        <taxon>Actinomycetota</taxon>
        <taxon>Actinomycetes</taxon>
        <taxon>Kitasatosporales</taxon>
        <taxon>Streptomycetaceae</taxon>
        <taxon>Streptomyces</taxon>
    </lineage>
</organism>
<keyword evidence="1" id="KW-0812">Transmembrane</keyword>
<feature type="transmembrane region" description="Helical" evidence="1">
    <location>
        <begin position="142"/>
        <end position="164"/>
    </location>
</feature>
<keyword evidence="1" id="KW-1133">Transmembrane helix</keyword>
<evidence type="ECO:0000313" key="2">
    <source>
        <dbReference type="EMBL" id="KUL23243.1"/>
    </source>
</evidence>
<accession>A0A101JAJ5</accession>
<sequence length="209" mass="22228">MARATPILNASDSVGDLLVTRGGQALRDPHVLDVRLMNSGRRDVASSHFDGDLPILLDVGAPIVEILGITSQPTSLHVPAVVIDDTAVKIAPGLIARGQTISFSLLVDGPAPTLSCRASLVDVTVQEKREPTRQQSPGDQLALVKGIKITVLALAVLTFLQALTDLATPALSMVGPGAIALALIVAITVWELARMWARRRRARRSTRQD</sequence>
<dbReference type="AlphaFoldDB" id="A0A101JAJ5"/>
<feature type="transmembrane region" description="Helical" evidence="1">
    <location>
        <begin position="170"/>
        <end position="193"/>
    </location>
</feature>
<comment type="caution">
    <text evidence="2">The sequence shown here is derived from an EMBL/GenBank/DDBJ whole genome shotgun (WGS) entry which is preliminary data.</text>
</comment>
<evidence type="ECO:0000256" key="1">
    <source>
        <dbReference type="SAM" id="Phobius"/>
    </source>
</evidence>
<reference evidence="3" key="1">
    <citation type="submission" date="2015-10" db="EMBL/GenBank/DDBJ databases">
        <authorList>
            <person name="Ju K.-S."/>
            <person name="Doroghazi J.R."/>
            <person name="Metcalf W.W."/>
        </authorList>
    </citation>
    <scope>NUCLEOTIDE SEQUENCE [LARGE SCALE GENOMIC DNA]</scope>
    <source>
        <strain evidence="3">NRRL 3151</strain>
    </source>
</reference>